<dbReference type="Pfam" id="PF08379">
    <property type="entry name" value="Bact_transglu_N"/>
    <property type="match status" value="1"/>
</dbReference>
<dbReference type="Pfam" id="PF01841">
    <property type="entry name" value="Transglut_core"/>
    <property type="match status" value="1"/>
</dbReference>
<sequence>MTRYALRHHTAYSYGRAVDLASHLLHLSPRPVPGQRVEAATILVAPDSGYRVDGHDHFGNGVTWLFLEAPHAAFEVTLIATVDVAFAPPPPDGATPPWEAVRAAAMRPEGWDAAEFALPSALAPADRGAGAYAARSFPPGRPVLAGLRELCGRIRRDFAFKPGVTTISTPVATVLALRAGVCQDFAHLMIAGLRAIGLPARYASGYVRTRPPPGQKRRQGADQSHAWVGCWLGPDHGWVDLDPTNDLVVSDEHLLLGWGRDYADVSPVKGILLGGGRQGLEVSVDLVPVDEEEVA</sequence>
<dbReference type="EMBL" id="FOSQ01000015">
    <property type="protein sequence ID" value="SFL03281.1"/>
    <property type="molecule type" value="Genomic_DNA"/>
</dbReference>
<dbReference type="PANTHER" id="PTHR33490:SF7">
    <property type="entry name" value="BLR2979 PROTEIN"/>
    <property type="match status" value="1"/>
</dbReference>
<dbReference type="Gene3D" id="3.10.620.30">
    <property type="match status" value="1"/>
</dbReference>
<dbReference type="Proteomes" id="UP000199473">
    <property type="component" value="Unassembled WGS sequence"/>
</dbReference>
<evidence type="ECO:0000313" key="3">
    <source>
        <dbReference type="Proteomes" id="UP000199473"/>
    </source>
</evidence>
<keyword evidence="2" id="KW-0645">Protease</keyword>
<dbReference type="AlphaFoldDB" id="A0A1I4EGH9"/>
<dbReference type="InterPro" id="IPR013589">
    <property type="entry name" value="Bac_transglu_N"/>
</dbReference>
<keyword evidence="3" id="KW-1185">Reference proteome</keyword>
<dbReference type="SUPFAM" id="SSF54001">
    <property type="entry name" value="Cysteine proteinases"/>
    <property type="match status" value="1"/>
</dbReference>
<feature type="domain" description="Transglutaminase-like" evidence="1">
    <location>
        <begin position="174"/>
        <end position="245"/>
    </location>
</feature>
<dbReference type="InterPro" id="IPR038765">
    <property type="entry name" value="Papain-like_cys_pep_sf"/>
</dbReference>
<dbReference type="RefSeq" id="WP_092962786.1">
    <property type="nucleotide sequence ID" value="NZ_FOSQ01000015.1"/>
</dbReference>
<gene>
    <name evidence="2" type="ORF">SAMN02745775_11557</name>
</gene>
<keyword evidence="2" id="KW-0378">Hydrolase</keyword>
<evidence type="ECO:0000259" key="1">
    <source>
        <dbReference type="SMART" id="SM00460"/>
    </source>
</evidence>
<accession>A0A1I4EGH9</accession>
<dbReference type="InterPro" id="IPR002931">
    <property type="entry name" value="Transglutaminase-like"/>
</dbReference>
<name>A0A1I4EGH9_9PROT</name>
<organism evidence="2 3">
    <name type="scientific">Falsiroseomonas stagni DSM 19981</name>
    <dbReference type="NCBI Taxonomy" id="1123062"/>
    <lineage>
        <taxon>Bacteria</taxon>
        <taxon>Pseudomonadati</taxon>
        <taxon>Pseudomonadota</taxon>
        <taxon>Alphaproteobacteria</taxon>
        <taxon>Acetobacterales</taxon>
        <taxon>Roseomonadaceae</taxon>
        <taxon>Falsiroseomonas</taxon>
    </lineage>
</organism>
<evidence type="ECO:0000313" key="2">
    <source>
        <dbReference type="EMBL" id="SFL03281.1"/>
    </source>
</evidence>
<dbReference type="STRING" id="1123062.SAMN02745775_11557"/>
<reference evidence="2 3" key="1">
    <citation type="submission" date="2016-10" db="EMBL/GenBank/DDBJ databases">
        <authorList>
            <person name="de Groot N.N."/>
        </authorList>
    </citation>
    <scope>NUCLEOTIDE SEQUENCE [LARGE SCALE GENOMIC DNA]</scope>
    <source>
        <strain evidence="2 3">DSM 19981</strain>
    </source>
</reference>
<dbReference type="GO" id="GO:0008233">
    <property type="term" value="F:peptidase activity"/>
    <property type="evidence" value="ECO:0007669"/>
    <property type="project" value="UniProtKB-KW"/>
</dbReference>
<dbReference type="PANTHER" id="PTHR33490">
    <property type="entry name" value="BLR5614 PROTEIN-RELATED"/>
    <property type="match status" value="1"/>
</dbReference>
<proteinExistence type="predicted"/>
<dbReference type="SMART" id="SM00460">
    <property type="entry name" value="TGc"/>
    <property type="match status" value="1"/>
</dbReference>
<protein>
    <submittedName>
        <fullName evidence="2">Transglutaminase-like enzyme, putative cysteine protease</fullName>
    </submittedName>
</protein>
<dbReference type="OrthoDB" id="9804023at2"/>
<dbReference type="GO" id="GO:0006508">
    <property type="term" value="P:proteolysis"/>
    <property type="evidence" value="ECO:0007669"/>
    <property type="project" value="UniProtKB-KW"/>
</dbReference>